<keyword evidence="6" id="KW-1185">Reference proteome</keyword>
<evidence type="ECO:0000256" key="3">
    <source>
        <dbReference type="ARBA" id="ARBA00023163"/>
    </source>
</evidence>
<dbReference type="SUPFAM" id="SSF46785">
    <property type="entry name" value="Winged helix' DNA-binding domain"/>
    <property type="match status" value="1"/>
</dbReference>
<gene>
    <name evidence="5" type="ORF">LZC94_25975</name>
</gene>
<name>A0ABZ2LN48_9BACT</name>
<dbReference type="Pfam" id="PF01638">
    <property type="entry name" value="HxlR"/>
    <property type="match status" value="1"/>
</dbReference>
<evidence type="ECO:0000256" key="1">
    <source>
        <dbReference type="ARBA" id="ARBA00023015"/>
    </source>
</evidence>
<dbReference type="RefSeq" id="WP_394820923.1">
    <property type="nucleotide sequence ID" value="NZ_CP089984.1"/>
</dbReference>
<evidence type="ECO:0000256" key="2">
    <source>
        <dbReference type="ARBA" id="ARBA00023125"/>
    </source>
</evidence>
<dbReference type="PANTHER" id="PTHR33204:SF29">
    <property type="entry name" value="TRANSCRIPTIONAL REGULATOR"/>
    <property type="match status" value="1"/>
</dbReference>
<organism evidence="5 6">
    <name type="scientific">Pendulispora albinea</name>
    <dbReference type="NCBI Taxonomy" id="2741071"/>
    <lineage>
        <taxon>Bacteria</taxon>
        <taxon>Pseudomonadati</taxon>
        <taxon>Myxococcota</taxon>
        <taxon>Myxococcia</taxon>
        <taxon>Myxococcales</taxon>
        <taxon>Sorangiineae</taxon>
        <taxon>Pendulisporaceae</taxon>
        <taxon>Pendulispora</taxon>
    </lineage>
</organism>
<dbReference type="InterPro" id="IPR036390">
    <property type="entry name" value="WH_DNA-bd_sf"/>
</dbReference>
<evidence type="ECO:0000259" key="4">
    <source>
        <dbReference type="PROSITE" id="PS51118"/>
    </source>
</evidence>
<dbReference type="InterPro" id="IPR002577">
    <property type="entry name" value="HTH_HxlR"/>
</dbReference>
<accession>A0ABZ2LN48</accession>
<keyword evidence="3" id="KW-0804">Transcription</keyword>
<dbReference type="Proteomes" id="UP001370348">
    <property type="component" value="Chromosome"/>
</dbReference>
<dbReference type="InterPro" id="IPR036388">
    <property type="entry name" value="WH-like_DNA-bd_sf"/>
</dbReference>
<dbReference type="PROSITE" id="PS51118">
    <property type="entry name" value="HTH_HXLR"/>
    <property type="match status" value="1"/>
</dbReference>
<protein>
    <submittedName>
        <fullName evidence="5">Helix-turn-helix transcriptional regulator</fullName>
    </submittedName>
</protein>
<dbReference type="Gene3D" id="1.10.10.10">
    <property type="entry name" value="Winged helix-like DNA-binding domain superfamily/Winged helix DNA-binding domain"/>
    <property type="match status" value="1"/>
</dbReference>
<evidence type="ECO:0000313" key="5">
    <source>
        <dbReference type="EMBL" id="WXB11308.1"/>
    </source>
</evidence>
<dbReference type="EMBL" id="CP089984">
    <property type="protein sequence ID" value="WXB11308.1"/>
    <property type="molecule type" value="Genomic_DNA"/>
</dbReference>
<feature type="domain" description="HTH hxlR-type" evidence="4">
    <location>
        <begin position="17"/>
        <end position="115"/>
    </location>
</feature>
<sequence length="133" mass="15025">MNEARRKKRGDDRTTGCAVEVTLGLLGGRWKAVVLFHLLKGKKRFGELRRQVPNCTQRMLTLQLRELEEDGLVTRTVFPQVPPRVEYELTDFGRSAEPMLLAMRDWGEEYKRQCGDGAFTGARPKVSSSSAVA</sequence>
<keyword evidence="1" id="KW-0805">Transcription regulation</keyword>
<keyword evidence="2" id="KW-0238">DNA-binding</keyword>
<proteinExistence type="predicted"/>
<reference evidence="5 6" key="1">
    <citation type="submission" date="2021-12" db="EMBL/GenBank/DDBJ databases">
        <title>Discovery of the Pendulisporaceae a myxobacterial family with distinct sporulation behavior and unique specialized metabolism.</title>
        <authorList>
            <person name="Garcia R."/>
            <person name="Popoff A."/>
            <person name="Bader C.D."/>
            <person name="Loehr J."/>
            <person name="Walesch S."/>
            <person name="Walt C."/>
            <person name="Boldt J."/>
            <person name="Bunk B."/>
            <person name="Haeckl F.J.F.P.J."/>
            <person name="Gunesch A.P."/>
            <person name="Birkelbach J."/>
            <person name="Nuebel U."/>
            <person name="Pietschmann T."/>
            <person name="Bach T."/>
            <person name="Mueller R."/>
        </authorList>
    </citation>
    <scope>NUCLEOTIDE SEQUENCE [LARGE SCALE GENOMIC DNA]</scope>
    <source>
        <strain evidence="5 6">MSr11954</strain>
    </source>
</reference>
<evidence type="ECO:0000313" key="6">
    <source>
        <dbReference type="Proteomes" id="UP001370348"/>
    </source>
</evidence>
<dbReference type="PANTHER" id="PTHR33204">
    <property type="entry name" value="TRANSCRIPTIONAL REGULATOR, MARR FAMILY"/>
    <property type="match status" value="1"/>
</dbReference>